<evidence type="ECO:0000313" key="3">
    <source>
        <dbReference type="Proteomes" id="UP000599312"/>
    </source>
</evidence>
<sequence>MDVRDSNGTPLSDGDSVTLIKDLKVKGSSVTLKRGTLIKNIRLTGNEEEIECRAEKVKDLVLKTCFLKKA</sequence>
<dbReference type="AlphaFoldDB" id="A0A931FPY3"/>
<evidence type="ECO:0000259" key="1">
    <source>
        <dbReference type="Pfam" id="PF03831"/>
    </source>
</evidence>
<keyword evidence="3" id="KW-1185">Reference proteome</keyword>
<reference evidence="2" key="1">
    <citation type="submission" date="2020-11" db="EMBL/GenBank/DDBJ databases">
        <authorList>
            <person name="Kim M.K."/>
        </authorList>
    </citation>
    <scope>NUCLEOTIDE SEQUENCE</scope>
    <source>
        <strain evidence="2">BT350</strain>
    </source>
</reference>
<organism evidence="2 3">
    <name type="scientific">Microvirga alba</name>
    <dbReference type="NCBI Taxonomy" id="2791025"/>
    <lineage>
        <taxon>Bacteria</taxon>
        <taxon>Pseudomonadati</taxon>
        <taxon>Pseudomonadota</taxon>
        <taxon>Alphaproteobacteria</taxon>
        <taxon>Hyphomicrobiales</taxon>
        <taxon>Methylobacteriaceae</taxon>
        <taxon>Microvirga</taxon>
    </lineage>
</organism>
<evidence type="ECO:0000313" key="2">
    <source>
        <dbReference type="EMBL" id="MBF9233992.1"/>
    </source>
</evidence>
<protein>
    <submittedName>
        <fullName evidence="2">Alkylphosphonate utilization protein</fullName>
    </submittedName>
</protein>
<accession>A0A931FPY3</accession>
<comment type="caution">
    <text evidence="2">The sequence shown here is derived from an EMBL/GenBank/DDBJ whole genome shotgun (WGS) entry which is preliminary data.</text>
</comment>
<dbReference type="Proteomes" id="UP000599312">
    <property type="component" value="Unassembled WGS sequence"/>
</dbReference>
<feature type="domain" description="Protein YjdM C-terminal" evidence="1">
    <location>
        <begin position="3"/>
        <end position="70"/>
    </location>
</feature>
<name>A0A931FPY3_9HYPH</name>
<dbReference type="EMBL" id="JADQDO010000005">
    <property type="protein sequence ID" value="MBF9233992.1"/>
    <property type="molecule type" value="Genomic_DNA"/>
</dbReference>
<dbReference type="Pfam" id="PF03831">
    <property type="entry name" value="YjdM"/>
    <property type="match status" value="1"/>
</dbReference>
<gene>
    <name evidence="2" type="ORF">I2H38_11440</name>
</gene>
<proteinExistence type="predicted"/>
<dbReference type="SUPFAM" id="SSF82057">
    <property type="entry name" value="Prokaryotic SH3-related domain"/>
    <property type="match status" value="1"/>
</dbReference>
<dbReference type="Gene3D" id="2.30.30.40">
    <property type="entry name" value="SH3 Domains"/>
    <property type="match status" value="1"/>
</dbReference>
<dbReference type="InterPro" id="IPR013988">
    <property type="entry name" value="YjdM_C"/>
</dbReference>
<dbReference type="RefSeq" id="WP_196271997.1">
    <property type="nucleotide sequence ID" value="NZ_JADQDO010000005.1"/>
</dbReference>